<protein>
    <submittedName>
        <fullName evidence="5">GNAT family N-acetyltransferase</fullName>
    </submittedName>
</protein>
<evidence type="ECO:0000256" key="1">
    <source>
        <dbReference type="ARBA" id="ARBA00022679"/>
    </source>
</evidence>
<dbReference type="PROSITE" id="PS51186">
    <property type="entry name" value="GNAT"/>
    <property type="match status" value="1"/>
</dbReference>
<gene>
    <name evidence="5" type="ORF">OB960_10145</name>
</gene>
<dbReference type="Gene3D" id="3.40.630.30">
    <property type="match status" value="1"/>
</dbReference>
<evidence type="ECO:0000313" key="6">
    <source>
        <dbReference type="Proteomes" id="UP001321018"/>
    </source>
</evidence>
<feature type="compositionally biased region" description="Basic and acidic residues" evidence="3">
    <location>
        <begin position="12"/>
        <end position="22"/>
    </location>
</feature>
<feature type="domain" description="N-acetyltransferase" evidence="4">
    <location>
        <begin position="59"/>
        <end position="204"/>
    </location>
</feature>
<dbReference type="RefSeq" id="WP_338003589.1">
    <property type="nucleotide sequence ID" value="NZ_JAOPKA010000005.1"/>
</dbReference>
<keyword evidence="1" id="KW-0808">Transferase</keyword>
<dbReference type="PANTHER" id="PTHR43877">
    <property type="entry name" value="AMINOALKYLPHOSPHONATE N-ACETYLTRANSFERASE-RELATED-RELATED"/>
    <property type="match status" value="1"/>
</dbReference>
<accession>A0AAP3E1P4</accession>
<evidence type="ECO:0000256" key="3">
    <source>
        <dbReference type="SAM" id="MobiDB-lite"/>
    </source>
</evidence>
<keyword evidence="2" id="KW-0012">Acyltransferase</keyword>
<evidence type="ECO:0000259" key="4">
    <source>
        <dbReference type="PROSITE" id="PS51186"/>
    </source>
</evidence>
<dbReference type="InterPro" id="IPR016181">
    <property type="entry name" value="Acyl_CoA_acyltransferase"/>
</dbReference>
<evidence type="ECO:0000256" key="2">
    <source>
        <dbReference type="ARBA" id="ARBA00023315"/>
    </source>
</evidence>
<organism evidence="5 6">
    <name type="scientific">Natronoglomus mannanivorans</name>
    <dbReference type="NCBI Taxonomy" id="2979990"/>
    <lineage>
        <taxon>Archaea</taxon>
        <taxon>Methanobacteriati</taxon>
        <taxon>Methanobacteriota</taxon>
        <taxon>Stenosarchaea group</taxon>
        <taxon>Halobacteria</taxon>
        <taxon>Halobacteriales</taxon>
        <taxon>Natrialbaceae</taxon>
        <taxon>Natronoglomus</taxon>
    </lineage>
</organism>
<name>A0AAP3E1P4_9EURY</name>
<dbReference type="AlphaFoldDB" id="A0AAP3E1P4"/>
<dbReference type="CDD" id="cd04301">
    <property type="entry name" value="NAT_SF"/>
    <property type="match status" value="1"/>
</dbReference>
<dbReference type="SUPFAM" id="SSF55729">
    <property type="entry name" value="Acyl-CoA N-acyltransferases (Nat)"/>
    <property type="match status" value="1"/>
</dbReference>
<dbReference type="InterPro" id="IPR050832">
    <property type="entry name" value="Bact_Acetyltransf"/>
</dbReference>
<evidence type="ECO:0000313" key="5">
    <source>
        <dbReference type="EMBL" id="MCU4741756.1"/>
    </source>
</evidence>
<comment type="caution">
    <text evidence="5">The sequence shown here is derived from an EMBL/GenBank/DDBJ whole genome shotgun (WGS) entry which is preliminary data.</text>
</comment>
<proteinExistence type="predicted"/>
<dbReference type="Pfam" id="PF00583">
    <property type="entry name" value="Acetyltransf_1"/>
    <property type="match status" value="1"/>
</dbReference>
<feature type="region of interest" description="Disordered" evidence="3">
    <location>
        <begin position="1"/>
        <end position="36"/>
    </location>
</feature>
<dbReference type="Proteomes" id="UP001321018">
    <property type="component" value="Unassembled WGS sequence"/>
</dbReference>
<reference evidence="5" key="1">
    <citation type="submission" date="2022-09" db="EMBL/GenBank/DDBJ databases">
        <title>Enrichment on poylsaccharides allowed isolation of novel metabolic and taxonomic groups of Haloarchaea.</title>
        <authorList>
            <person name="Sorokin D.Y."/>
            <person name="Elcheninov A.G."/>
            <person name="Khizhniak T.V."/>
            <person name="Kolganova T.V."/>
            <person name="Kublanov I.V."/>
        </authorList>
    </citation>
    <scope>NUCLEOTIDE SEQUENCE</scope>
    <source>
        <strain evidence="5">AArc-xg1-1</strain>
    </source>
</reference>
<sequence>MTASRPPVISDRATDSDARSDASPDADTTRQSWDHTDCEGSVYCPPRCPRFVDKTGTALLVRSYDPNEYEDLVAMYETFDPAQRAQGLPPQTPARLESWLEIMLEEGNHVVAVLDGRIVGHAFYTPVGHEEPELAVFVHQRFHDRGIGTELCKHVIAFAAAGGHDALVLDVEKHNRAAVSVYRALGFDAADRRGRELHMRLPLSDPIATQVQRPPAANA</sequence>
<dbReference type="InterPro" id="IPR000182">
    <property type="entry name" value="GNAT_dom"/>
</dbReference>
<dbReference type="EMBL" id="JAOPKA010000005">
    <property type="protein sequence ID" value="MCU4741756.1"/>
    <property type="molecule type" value="Genomic_DNA"/>
</dbReference>
<dbReference type="GO" id="GO:0016747">
    <property type="term" value="F:acyltransferase activity, transferring groups other than amino-acyl groups"/>
    <property type="evidence" value="ECO:0007669"/>
    <property type="project" value="InterPro"/>
</dbReference>